<comment type="caution">
    <text evidence="2">The sequence shown here is derived from an EMBL/GenBank/DDBJ whole genome shotgun (WGS) entry which is preliminary data.</text>
</comment>
<evidence type="ECO:0000313" key="3">
    <source>
        <dbReference type="Proteomes" id="UP001066276"/>
    </source>
</evidence>
<evidence type="ECO:0000313" key="2">
    <source>
        <dbReference type="EMBL" id="KAJ1130500.1"/>
    </source>
</evidence>
<dbReference type="AlphaFoldDB" id="A0AAV7PR07"/>
<feature type="compositionally biased region" description="Acidic residues" evidence="1">
    <location>
        <begin position="86"/>
        <end position="95"/>
    </location>
</feature>
<keyword evidence="3" id="KW-1185">Reference proteome</keyword>
<proteinExistence type="predicted"/>
<dbReference type="EMBL" id="JANPWB010000011">
    <property type="protein sequence ID" value="KAJ1130500.1"/>
    <property type="molecule type" value="Genomic_DNA"/>
</dbReference>
<dbReference type="Proteomes" id="UP001066276">
    <property type="component" value="Chromosome 7"/>
</dbReference>
<protein>
    <submittedName>
        <fullName evidence="2">Uncharacterized protein</fullName>
    </submittedName>
</protein>
<evidence type="ECO:0000256" key="1">
    <source>
        <dbReference type="SAM" id="MobiDB-lite"/>
    </source>
</evidence>
<sequence length="108" mass="11526">MDVGVVTASERHALIGVLVMVVVDDDVVHAAVNGDATGMEVDEEEEGATVEAVDVGMSDSGWCLCECLWDEEEKAGDGRVAAVDPGDSEDEDAEDKDNRSAIMCQYFQ</sequence>
<reference evidence="2" key="1">
    <citation type="journal article" date="2022" name="bioRxiv">
        <title>Sequencing and chromosome-scale assembly of the giantPleurodeles waltlgenome.</title>
        <authorList>
            <person name="Brown T."/>
            <person name="Elewa A."/>
            <person name="Iarovenko S."/>
            <person name="Subramanian E."/>
            <person name="Araus A.J."/>
            <person name="Petzold A."/>
            <person name="Susuki M."/>
            <person name="Suzuki K.-i.T."/>
            <person name="Hayashi T."/>
            <person name="Toyoda A."/>
            <person name="Oliveira C."/>
            <person name="Osipova E."/>
            <person name="Leigh N.D."/>
            <person name="Simon A."/>
            <person name="Yun M.H."/>
        </authorList>
    </citation>
    <scope>NUCLEOTIDE SEQUENCE</scope>
    <source>
        <strain evidence="2">20211129_DDA</strain>
        <tissue evidence="2">Liver</tissue>
    </source>
</reference>
<organism evidence="2 3">
    <name type="scientific">Pleurodeles waltl</name>
    <name type="common">Iberian ribbed newt</name>
    <dbReference type="NCBI Taxonomy" id="8319"/>
    <lineage>
        <taxon>Eukaryota</taxon>
        <taxon>Metazoa</taxon>
        <taxon>Chordata</taxon>
        <taxon>Craniata</taxon>
        <taxon>Vertebrata</taxon>
        <taxon>Euteleostomi</taxon>
        <taxon>Amphibia</taxon>
        <taxon>Batrachia</taxon>
        <taxon>Caudata</taxon>
        <taxon>Salamandroidea</taxon>
        <taxon>Salamandridae</taxon>
        <taxon>Pleurodelinae</taxon>
        <taxon>Pleurodeles</taxon>
    </lineage>
</organism>
<accession>A0AAV7PR07</accession>
<feature type="region of interest" description="Disordered" evidence="1">
    <location>
        <begin position="75"/>
        <end position="99"/>
    </location>
</feature>
<name>A0AAV7PR07_PLEWA</name>
<gene>
    <name evidence="2" type="ORF">NDU88_008852</name>
</gene>